<evidence type="ECO:0000256" key="4">
    <source>
        <dbReference type="ARBA" id="ARBA00022798"/>
    </source>
</evidence>
<sequence>MRHRPPLVIGHRGASGYRPEHSRSAYALACAMGVDAVEPDVVLSRDGVLVVRHENEISGTTDVADRAEFASRRTTKTIDGDEVRGWFTEDFTWAELQTLRCRERLPGLRPTSASFDDEQSVLRLRDVLDLVRDASTEQDRPIGVVLEIKHATYFASLGWDVATMVVDELRDAGWADGTFPLTVESFERTVLSGIRERGLRCPLVYLLEASGQPADLVAALGADAPTYRHTATPAGLDGIADLVDGISVDKRMILTSDARGRAVDPSSVVADAHARGLLVFTWTCRPENAFLLPEFREGRDRAAHGDWPAEWQIIRDAEVDGVFVDHPDLGVAFFRDTGRGSRDG</sequence>
<keyword evidence="3" id="KW-0732">Signal</keyword>
<dbReference type="InterPro" id="IPR030395">
    <property type="entry name" value="GP_PDE_dom"/>
</dbReference>
<evidence type="ECO:0000256" key="2">
    <source>
        <dbReference type="ARBA" id="ARBA00012247"/>
    </source>
</evidence>
<evidence type="ECO:0000256" key="6">
    <source>
        <dbReference type="ARBA" id="ARBA00047512"/>
    </source>
</evidence>
<dbReference type="InterPro" id="IPR017946">
    <property type="entry name" value="PLC-like_Pdiesterase_TIM-brl"/>
</dbReference>
<comment type="caution">
    <text evidence="8">The sequence shown here is derived from an EMBL/GenBank/DDBJ whole genome shotgun (WGS) entry which is preliminary data.</text>
</comment>
<organism evidence="8 9">
    <name type="scientific">Microbacterium koreense</name>
    <dbReference type="NCBI Taxonomy" id="323761"/>
    <lineage>
        <taxon>Bacteria</taxon>
        <taxon>Bacillati</taxon>
        <taxon>Actinomycetota</taxon>
        <taxon>Actinomycetes</taxon>
        <taxon>Micrococcales</taxon>
        <taxon>Microbacteriaceae</taxon>
        <taxon>Microbacterium</taxon>
    </lineage>
</organism>
<dbReference type="EMBL" id="JBHTIM010000001">
    <property type="protein sequence ID" value="MFD0782258.1"/>
    <property type="molecule type" value="Genomic_DNA"/>
</dbReference>
<keyword evidence="5" id="KW-0378">Hydrolase</keyword>
<evidence type="ECO:0000256" key="1">
    <source>
        <dbReference type="ARBA" id="ARBA00007277"/>
    </source>
</evidence>
<dbReference type="RefSeq" id="WP_378752380.1">
    <property type="nucleotide sequence ID" value="NZ_JBHSSV010000009.1"/>
</dbReference>
<evidence type="ECO:0000256" key="5">
    <source>
        <dbReference type="ARBA" id="ARBA00022801"/>
    </source>
</evidence>
<dbReference type="Gene3D" id="3.20.20.190">
    <property type="entry name" value="Phosphatidylinositol (PI) phosphodiesterase"/>
    <property type="match status" value="1"/>
</dbReference>
<feature type="domain" description="GP-PDE" evidence="7">
    <location>
        <begin position="6"/>
        <end position="334"/>
    </location>
</feature>
<accession>A0ABW2ZUG0</accession>
<evidence type="ECO:0000256" key="3">
    <source>
        <dbReference type="ARBA" id="ARBA00022729"/>
    </source>
</evidence>
<proteinExistence type="inferred from homology"/>
<dbReference type="PANTHER" id="PTHR43620">
    <property type="entry name" value="GLYCEROPHOSPHORYL DIESTER PHOSPHODIESTERASE"/>
    <property type="match status" value="1"/>
</dbReference>
<comment type="similarity">
    <text evidence="1">Belongs to the glycerophosphoryl diester phosphodiesterase family.</text>
</comment>
<comment type="catalytic activity">
    <reaction evidence="6">
        <text>a sn-glycero-3-phosphodiester + H2O = an alcohol + sn-glycerol 3-phosphate + H(+)</text>
        <dbReference type="Rhea" id="RHEA:12969"/>
        <dbReference type="ChEBI" id="CHEBI:15377"/>
        <dbReference type="ChEBI" id="CHEBI:15378"/>
        <dbReference type="ChEBI" id="CHEBI:30879"/>
        <dbReference type="ChEBI" id="CHEBI:57597"/>
        <dbReference type="ChEBI" id="CHEBI:83408"/>
        <dbReference type="EC" id="3.1.4.46"/>
    </reaction>
</comment>
<keyword evidence="4" id="KW-0319">Glycerol metabolism</keyword>
<dbReference type="Proteomes" id="UP001597042">
    <property type="component" value="Unassembled WGS sequence"/>
</dbReference>
<dbReference type="Pfam" id="PF03009">
    <property type="entry name" value="GDPD"/>
    <property type="match status" value="1"/>
</dbReference>
<keyword evidence="9" id="KW-1185">Reference proteome</keyword>
<dbReference type="SUPFAM" id="SSF51695">
    <property type="entry name" value="PLC-like phosphodiesterases"/>
    <property type="match status" value="1"/>
</dbReference>
<evidence type="ECO:0000313" key="9">
    <source>
        <dbReference type="Proteomes" id="UP001597042"/>
    </source>
</evidence>
<dbReference type="EC" id="3.1.4.46" evidence="2"/>
<gene>
    <name evidence="8" type="ORF">ACFQZV_13225</name>
</gene>
<evidence type="ECO:0000313" key="8">
    <source>
        <dbReference type="EMBL" id="MFD0782258.1"/>
    </source>
</evidence>
<reference evidence="9" key="1">
    <citation type="journal article" date="2019" name="Int. J. Syst. Evol. Microbiol.">
        <title>The Global Catalogue of Microorganisms (GCM) 10K type strain sequencing project: providing services to taxonomists for standard genome sequencing and annotation.</title>
        <authorList>
            <consortium name="The Broad Institute Genomics Platform"/>
            <consortium name="The Broad Institute Genome Sequencing Center for Infectious Disease"/>
            <person name="Wu L."/>
            <person name="Ma J."/>
        </authorList>
    </citation>
    <scope>NUCLEOTIDE SEQUENCE [LARGE SCALE GENOMIC DNA]</scope>
    <source>
        <strain evidence="9">CCUG 50754</strain>
    </source>
</reference>
<dbReference type="PANTHER" id="PTHR43620:SF7">
    <property type="entry name" value="GLYCEROPHOSPHODIESTER PHOSPHODIESTERASE GDPD5-RELATED"/>
    <property type="match status" value="1"/>
</dbReference>
<name>A0ABW2ZUG0_9MICO</name>
<evidence type="ECO:0000259" key="7">
    <source>
        <dbReference type="PROSITE" id="PS51704"/>
    </source>
</evidence>
<dbReference type="PROSITE" id="PS51704">
    <property type="entry name" value="GP_PDE"/>
    <property type="match status" value="1"/>
</dbReference>
<protein>
    <recommendedName>
        <fullName evidence="2">glycerophosphodiester phosphodiesterase</fullName>
        <ecNumber evidence="2">3.1.4.46</ecNumber>
    </recommendedName>
</protein>